<accession>A0AAV5UBY9</accession>
<sequence>LIERLLHESNDQPCESRPSTSHSAVWDDIEAFERNTILEVEQKLHQLDNLIWGKCIVMEKNARTAKAYFRSNSVRIDGSRTDFDGSKFGLRRYGNVKRDETGETIFDGLGEGLDLRVDPTGDVLLRTSPEMCTVWISRGMKSEMVERGREVRLFDLRSFKNSLLERETNGDQRRNLLSESIVYIKFTPAPALSCPLWFCLVHLIAVELTTMLHPIGGSSVSTEEEASSSVSSTRSKNAPLHSPYTPSTSPSSHSSTPPPPPILKNGRNHKLDHEYASVMKSLSAARRESGGSSPKTSSSILRYSSSSSQDPQPRLAKLSLPPP</sequence>
<dbReference type="InterPro" id="IPR001132">
    <property type="entry name" value="SMAD_dom_Dwarfin-type"/>
</dbReference>
<dbReference type="SMART" id="SM00524">
    <property type="entry name" value="DWB"/>
    <property type="match status" value="1"/>
</dbReference>
<dbReference type="GO" id="GO:0051239">
    <property type="term" value="P:regulation of multicellular organismal process"/>
    <property type="evidence" value="ECO:0007669"/>
    <property type="project" value="UniProtKB-ARBA"/>
</dbReference>
<organism evidence="3 4">
    <name type="scientific">Pristionchus entomophagus</name>
    <dbReference type="NCBI Taxonomy" id="358040"/>
    <lineage>
        <taxon>Eukaryota</taxon>
        <taxon>Metazoa</taxon>
        <taxon>Ecdysozoa</taxon>
        <taxon>Nematoda</taxon>
        <taxon>Chromadorea</taxon>
        <taxon>Rhabditida</taxon>
        <taxon>Rhabditina</taxon>
        <taxon>Diplogasteromorpha</taxon>
        <taxon>Diplogasteroidea</taxon>
        <taxon>Neodiplogasteridae</taxon>
        <taxon>Pristionchus</taxon>
    </lineage>
</organism>
<evidence type="ECO:0000313" key="4">
    <source>
        <dbReference type="Proteomes" id="UP001432027"/>
    </source>
</evidence>
<evidence type="ECO:0000259" key="2">
    <source>
        <dbReference type="PROSITE" id="PS51076"/>
    </source>
</evidence>
<dbReference type="GO" id="GO:0009791">
    <property type="term" value="P:post-embryonic development"/>
    <property type="evidence" value="ECO:0007669"/>
    <property type="project" value="UniProtKB-ARBA"/>
</dbReference>
<protein>
    <recommendedName>
        <fullName evidence="2">MH2 domain-containing protein</fullName>
    </recommendedName>
</protein>
<evidence type="ECO:0000313" key="3">
    <source>
        <dbReference type="EMBL" id="GMT04451.1"/>
    </source>
</evidence>
<feature type="compositionally biased region" description="Low complexity" evidence="1">
    <location>
        <begin position="242"/>
        <end position="255"/>
    </location>
</feature>
<keyword evidence="4" id="KW-1185">Reference proteome</keyword>
<dbReference type="PANTHER" id="PTHR22742">
    <property type="entry name" value="EXPANSION, ISOFORM A-RELATED"/>
    <property type="match status" value="1"/>
</dbReference>
<feature type="region of interest" description="Disordered" evidence="1">
    <location>
        <begin position="218"/>
        <end position="323"/>
    </location>
</feature>
<dbReference type="SUPFAM" id="SSF49879">
    <property type="entry name" value="SMAD/FHA domain"/>
    <property type="match status" value="1"/>
</dbReference>
<feature type="domain" description="MH2" evidence="2">
    <location>
        <begin position="52"/>
        <end position="231"/>
    </location>
</feature>
<feature type="non-terminal residue" evidence="3">
    <location>
        <position position="1"/>
    </location>
</feature>
<dbReference type="Pfam" id="PF03166">
    <property type="entry name" value="MH2"/>
    <property type="match status" value="1"/>
</dbReference>
<name>A0AAV5UBY9_9BILA</name>
<dbReference type="Gene3D" id="2.60.200.10">
    <property type="match status" value="1"/>
</dbReference>
<dbReference type="Proteomes" id="UP001432027">
    <property type="component" value="Unassembled WGS sequence"/>
</dbReference>
<dbReference type="PANTHER" id="PTHR22742:SF2">
    <property type="entry name" value="EXPANSION, ISOFORM A-RELATED"/>
    <property type="match status" value="1"/>
</dbReference>
<proteinExistence type="predicted"/>
<reference evidence="3" key="1">
    <citation type="submission" date="2023-10" db="EMBL/GenBank/DDBJ databases">
        <title>Genome assembly of Pristionchus species.</title>
        <authorList>
            <person name="Yoshida K."/>
            <person name="Sommer R.J."/>
        </authorList>
    </citation>
    <scope>NUCLEOTIDE SEQUENCE</scope>
    <source>
        <strain evidence="3">RS0144</strain>
    </source>
</reference>
<dbReference type="InterPro" id="IPR017855">
    <property type="entry name" value="SMAD-like_dom_sf"/>
</dbReference>
<comment type="caution">
    <text evidence="3">The sequence shown here is derived from an EMBL/GenBank/DDBJ whole genome shotgun (WGS) entry which is preliminary data.</text>
</comment>
<dbReference type="GO" id="GO:0050793">
    <property type="term" value="P:regulation of developmental process"/>
    <property type="evidence" value="ECO:0007669"/>
    <property type="project" value="UniProtKB-ARBA"/>
</dbReference>
<feature type="compositionally biased region" description="Low complexity" evidence="1">
    <location>
        <begin position="290"/>
        <end position="308"/>
    </location>
</feature>
<dbReference type="PROSITE" id="PS51076">
    <property type="entry name" value="MH2"/>
    <property type="match status" value="1"/>
</dbReference>
<dbReference type="AlphaFoldDB" id="A0AAV5UBY9"/>
<feature type="non-terminal residue" evidence="3">
    <location>
        <position position="323"/>
    </location>
</feature>
<gene>
    <name evidence="3" type="ORF">PENTCL1PPCAC_26625</name>
</gene>
<evidence type="ECO:0000256" key="1">
    <source>
        <dbReference type="SAM" id="MobiDB-lite"/>
    </source>
</evidence>
<dbReference type="EMBL" id="BTSX01000006">
    <property type="protein sequence ID" value="GMT04451.1"/>
    <property type="molecule type" value="Genomic_DNA"/>
</dbReference>
<dbReference type="InterPro" id="IPR008984">
    <property type="entry name" value="SMAD_FHA_dom_sf"/>
</dbReference>
<dbReference type="GO" id="GO:0006355">
    <property type="term" value="P:regulation of DNA-templated transcription"/>
    <property type="evidence" value="ECO:0007669"/>
    <property type="project" value="InterPro"/>
</dbReference>